<keyword evidence="2" id="KW-1185">Reference proteome</keyword>
<comment type="caution">
    <text evidence="1">The sequence shown here is derived from an EMBL/GenBank/DDBJ whole genome shotgun (WGS) entry which is preliminary data.</text>
</comment>
<dbReference type="AlphaFoldDB" id="A0A7W9L1W8"/>
<dbReference type="EMBL" id="JACHOO010000004">
    <property type="protein sequence ID" value="MBB5753080.1"/>
    <property type="molecule type" value="Genomic_DNA"/>
</dbReference>
<dbReference type="InterPro" id="IPR024072">
    <property type="entry name" value="DHFR-like_dom_sf"/>
</dbReference>
<dbReference type="RefSeq" id="WP_246429725.1">
    <property type="nucleotide sequence ID" value="NZ_JACHOO010000004.1"/>
</dbReference>
<gene>
    <name evidence="1" type="ORF">GGQ63_002146</name>
</gene>
<dbReference type="Gene3D" id="3.40.430.10">
    <property type="entry name" value="Dihydrofolate Reductase, subunit A"/>
    <property type="match status" value="1"/>
</dbReference>
<accession>A0A7W9L1W8</accession>
<evidence type="ECO:0000313" key="2">
    <source>
        <dbReference type="Proteomes" id="UP000523821"/>
    </source>
</evidence>
<protein>
    <recommendedName>
        <fullName evidence="3">Bacterial bifunctional deaminase-reductase C-terminal domain-containing protein</fullName>
    </recommendedName>
</protein>
<reference evidence="1 2" key="1">
    <citation type="submission" date="2020-08" db="EMBL/GenBank/DDBJ databases">
        <title>Genomic Encyclopedia of Type Strains, Phase IV (KMG-IV): sequencing the most valuable type-strain genomes for metagenomic binning, comparative biology and taxonomic classification.</title>
        <authorList>
            <person name="Goeker M."/>
        </authorList>
    </citation>
    <scope>NUCLEOTIDE SEQUENCE [LARGE SCALE GENOMIC DNA]</scope>
    <source>
        <strain evidence="1 2">DSM 16268</strain>
    </source>
</reference>
<dbReference type="SUPFAM" id="SSF53597">
    <property type="entry name" value="Dihydrofolate reductase-like"/>
    <property type="match status" value="1"/>
</dbReference>
<evidence type="ECO:0008006" key="3">
    <source>
        <dbReference type="Google" id="ProtNLM"/>
    </source>
</evidence>
<evidence type="ECO:0000313" key="1">
    <source>
        <dbReference type="EMBL" id="MBB5753080.1"/>
    </source>
</evidence>
<sequence length="182" mass="19683">MPDYRVHGHSIVSDDDCITDASGLMPEALRNDADWAHFQAELDRAAVIVLGRKGHEQNPNPKRRPRLVVSSSARGIERRADGWWWNPADVPLLQAIIRVAPQGGIVAVPGGRLVNDLFLELGFDAYHLVRKRGVRLPGGVKIFTGVNEAGGAEALLARHGLTPAAPVVLDAAAAVSLTVWQR</sequence>
<organism evidence="1 2">
    <name type="scientific">Prosthecomicrobium pneumaticum</name>
    <dbReference type="NCBI Taxonomy" id="81895"/>
    <lineage>
        <taxon>Bacteria</taxon>
        <taxon>Pseudomonadati</taxon>
        <taxon>Pseudomonadota</taxon>
        <taxon>Alphaproteobacteria</taxon>
        <taxon>Hyphomicrobiales</taxon>
        <taxon>Kaistiaceae</taxon>
        <taxon>Prosthecomicrobium</taxon>
    </lineage>
</organism>
<dbReference type="Proteomes" id="UP000523821">
    <property type="component" value="Unassembled WGS sequence"/>
</dbReference>
<name>A0A7W9L1W8_9HYPH</name>
<proteinExistence type="predicted"/>